<accession>A0ACC0KTD6</accession>
<keyword evidence="2" id="KW-1185">Reference proteome</keyword>
<dbReference type="Proteomes" id="UP001064048">
    <property type="component" value="Chromosome 23"/>
</dbReference>
<reference evidence="1 2" key="1">
    <citation type="journal article" date="2022" name="Genome Biol. Evol.">
        <title>The Spruce Budworm Genome: Reconstructing the Evolutionary History of Antifreeze Proteins.</title>
        <authorList>
            <person name="Beliveau C."/>
            <person name="Gagne P."/>
            <person name="Picq S."/>
            <person name="Vernygora O."/>
            <person name="Keeling C.I."/>
            <person name="Pinkney K."/>
            <person name="Doucet D."/>
            <person name="Wen F."/>
            <person name="Johnston J.S."/>
            <person name="Maaroufi H."/>
            <person name="Boyle B."/>
            <person name="Laroche J."/>
            <person name="Dewar K."/>
            <person name="Juretic N."/>
            <person name="Blackburn G."/>
            <person name="Nisole A."/>
            <person name="Brunet B."/>
            <person name="Brandao M."/>
            <person name="Lumley L."/>
            <person name="Duan J."/>
            <person name="Quan G."/>
            <person name="Lucarotti C.J."/>
            <person name="Roe A.D."/>
            <person name="Sperling F.A.H."/>
            <person name="Levesque R.C."/>
            <person name="Cusson M."/>
        </authorList>
    </citation>
    <scope>NUCLEOTIDE SEQUENCE [LARGE SCALE GENOMIC DNA]</scope>
    <source>
        <strain evidence="1">Glfc:IPQL:Cfum</strain>
    </source>
</reference>
<comment type="caution">
    <text evidence="1">The sequence shown here is derived from an EMBL/GenBank/DDBJ whole genome shotgun (WGS) entry which is preliminary data.</text>
</comment>
<protein>
    <submittedName>
        <fullName evidence="1">Uncharacterized protein</fullName>
    </submittedName>
</protein>
<organism evidence="1 2">
    <name type="scientific">Choristoneura fumiferana</name>
    <name type="common">Spruce budworm moth</name>
    <name type="synonym">Archips fumiferana</name>
    <dbReference type="NCBI Taxonomy" id="7141"/>
    <lineage>
        <taxon>Eukaryota</taxon>
        <taxon>Metazoa</taxon>
        <taxon>Ecdysozoa</taxon>
        <taxon>Arthropoda</taxon>
        <taxon>Hexapoda</taxon>
        <taxon>Insecta</taxon>
        <taxon>Pterygota</taxon>
        <taxon>Neoptera</taxon>
        <taxon>Endopterygota</taxon>
        <taxon>Lepidoptera</taxon>
        <taxon>Glossata</taxon>
        <taxon>Ditrysia</taxon>
        <taxon>Tortricoidea</taxon>
        <taxon>Tortricidae</taxon>
        <taxon>Tortricinae</taxon>
        <taxon>Choristoneura</taxon>
    </lineage>
</organism>
<evidence type="ECO:0000313" key="2">
    <source>
        <dbReference type="Proteomes" id="UP001064048"/>
    </source>
</evidence>
<name>A0ACC0KTD6_CHOFU</name>
<gene>
    <name evidence="1" type="ORF">MSG28_013299</name>
</gene>
<evidence type="ECO:0000313" key="1">
    <source>
        <dbReference type="EMBL" id="KAI8439568.1"/>
    </source>
</evidence>
<proteinExistence type="predicted"/>
<dbReference type="EMBL" id="CM046123">
    <property type="protein sequence ID" value="KAI8439568.1"/>
    <property type="molecule type" value="Genomic_DNA"/>
</dbReference>
<sequence>MEHRARRAHGAKKKESKESKDDKIIILVNEYGDSGSPTPFKVFLSFHSYFELIIFPWGYKKDPCPDYLNLMEAGIRMARAIHKSSGMTYKVGSTKDLTYYACGTATDWSYSVAKIPYSFMIELPSKKNKFKLPRDKILSTCEESWNGVQSLMEYVDVCCKVTTAAGEGGYSAADALAKEGATGSTAQEDYFCHHEAEENVHQPLPSLSKAFYVLKISNSAASNASVWMDAGIHAREWIAPAVATYIANHFARNFKDLPTTIDIWKEEPCGMDILVEGPRVKQVSCMLRERCIPYCVAISDVDAMKERERCHIRKASSSCPMDWKNYHRLDTIYAFLDRLACEYPYLCTVCCIGRSYEGRDLKLLKISNGSCNNEGVWLDGAIHAREYILPVMNPDGYEFTHTCDRMWRKNRAHYGECVGVDLNRNFSFGWGEKGEEGSSEDPGNIFYRGPKPFSECESIAVKRKILECGSRFKVFLSFHSYGEVIIFPWATLASPVQTMWNCSKEALPWLSLFTHLRPHVQGRQYKDLMYYAAGTSIDWAYGCANIPYSYMVELRSKEHRFLLPKEEILCTSSEIFCGVKTLMSFVDRRCAPEDYFCHHEAEENVHQPLPSLSKAFYVFTDQNPEPGYEKYTHNPHTCHYLVDHGHNHNHNHEHHHDHIEESQKSVAHVMDDNLSRVSKLGSCGRYSGVKSRYMDHFKKIYDLKDVMYGASGTSNDWSYGAAKIPFCYLLELRSKKHRFKVPQEEIEETGNEILKGVMALMEFQVFGQVFLFSLLSILQSGTPKKCCATQVWELKFTSEGQRCFVKNLATIGAIDIWKEEPCGMDILVEGPRVKQVSCMLRERCIPYCVAISDVDAMKERERCHIRKASSSCPMDWKNYHRLDTIYAFLDRLACEYPYLCTVCCIGRSYEGRDLKLLKISNGSCNNEGVWLDGAIHAREWISAAVVTYIADQLVRNFNCARKSVTIMNPDGYEFTHTCDRIFGWGEKGEEGSSEDPGNIFYRGPKPFSECESIAVKRKILECGSRFKVFLSFHSYGEVIIFPWGYTGEPCSDYVELLEGGTAMAKSIYNTCGHTYKVGSTKDLMYYAAGTSIDWAYGCANIPYSYMVELRSKEHRFLLPKEEILCTSSEIFCGVKTLMSFVDRRCAPVRRTSSCCSFKSICSRE</sequence>